<feature type="transmembrane region" description="Helical" evidence="1">
    <location>
        <begin position="92"/>
        <end position="110"/>
    </location>
</feature>
<proteinExistence type="predicted"/>
<dbReference type="InterPro" id="IPR029377">
    <property type="entry name" value="TMEM220"/>
</dbReference>
<accession>M6RH59</accession>
<dbReference type="Proteomes" id="UP000012092">
    <property type="component" value="Unassembled WGS sequence"/>
</dbReference>
<dbReference type="Pfam" id="PF15071">
    <property type="entry name" value="TMEM220"/>
    <property type="match status" value="1"/>
</dbReference>
<gene>
    <name evidence="2" type="ORF">LEP1GSC116_1598</name>
</gene>
<keyword evidence="1" id="KW-1133">Transmembrane helix</keyword>
<comment type="caution">
    <text evidence="2">The sequence shown here is derived from an EMBL/GenBank/DDBJ whole genome shotgun (WGS) entry which is preliminary data.</text>
</comment>
<dbReference type="AlphaFoldDB" id="M6RH59"/>
<evidence type="ECO:0000313" key="3">
    <source>
        <dbReference type="Proteomes" id="UP000012092"/>
    </source>
</evidence>
<protein>
    <submittedName>
        <fullName evidence="2">Uncharacterized protein</fullName>
    </submittedName>
</protein>
<evidence type="ECO:0000313" key="2">
    <source>
        <dbReference type="EMBL" id="EMO05101.1"/>
    </source>
</evidence>
<reference evidence="2 3" key="1">
    <citation type="submission" date="2013-01" db="EMBL/GenBank/DDBJ databases">
        <authorList>
            <person name="Harkins D.M."/>
            <person name="Durkin A.S."/>
            <person name="Brinkac L.M."/>
            <person name="Haft D.H."/>
            <person name="Selengut J.D."/>
            <person name="Sanka R."/>
            <person name="DePew J."/>
            <person name="Purushe J."/>
            <person name="Picardeau M."/>
            <person name="Werts C."/>
            <person name="Goarant C."/>
            <person name="Vinetz J.M."/>
            <person name="Sutton G.G."/>
            <person name="Nierman W.C."/>
            <person name="Fouts D.E."/>
        </authorList>
    </citation>
    <scope>NUCLEOTIDE SEQUENCE [LARGE SCALE GENOMIC DNA]</scope>
    <source>
        <strain evidence="2 3">Verdun HP</strain>
    </source>
</reference>
<dbReference type="EMBL" id="AHNZ02000518">
    <property type="protein sequence ID" value="EMO05101.1"/>
    <property type="molecule type" value="Genomic_DNA"/>
</dbReference>
<organism evidence="2 3">
    <name type="scientific">Leptospira interrogans serovar Icterohaemorrhagiae str. Verdun HP</name>
    <dbReference type="NCBI Taxonomy" id="1049910"/>
    <lineage>
        <taxon>Bacteria</taxon>
        <taxon>Pseudomonadati</taxon>
        <taxon>Spirochaetota</taxon>
        <taxon>Spirochaetia</taxon>
        <taxon>Leptospirales</taxon>
        <taxon>Leptospiraceae</taxon>
        <taxon>Leptospira</taxon>
    </lineage>
</organism>
<name>M6RH59_LEPIR</name>
<feature type="transmembrane region" description="Helical" evidence="1">
    <location>
        <begin position="57"/>
        <end position="80"/>
    </location>
</feature>
<feature type="transmembrane region" description="Helical" evidence="1">
    <location>
        <begin position="31"/>
        <end position="50"/>
    </location>
</feature>
<keyword evidence="1" id="KW-0472">Membrane</keyword>
<evidence type="ECO:0000256" key="1">
    <source>
        <dbReference type="SAM" id="Phobius"/>
    </source>
</evidence>
<keyword evidence="1" id="KW-0812">Transmembrane</keyword>
<sequence>MDLRIMKFFSILTILIWLVFAGLQWNDPDPWLWISIYMSVVVLYAGFIIYPTKMKIWFHVSWVLSVLFLAGTIFAATLIPNFSFDDEVTRETGGLILSTIWSGILGYWIYKKIQIKSSVIFGNSASL</sequence>